<gene>
    <name evidence="1" type="ORF">LSALG_LOCUS22718</name>
</gene>
<name>A0AA36E5N4_LACSI</name>
<dbReference type="Proteomes" id="UP001177003">
    <property type="component" value="Chromosome 4"/>
</dbReference>
<organism evidence="1 2">
    <name type="scientific">Lactuca saligna</name>
    <name type="common">Willowleaf lettuce</name>
    <dbReference type="NCBI Taxonomy" id="75948"/>
    <lineage>
        <taxon>Eukaryota</taxon>
        <taxon>Viridiplantae</taxon>
        <taxon>Streptophyta</taxon>
        <taxon>Embryophyta</taxon>
        <taxon>Tracheophyta</taxon>
        <taxon>Spermatophyta</taxon>
        <taxon>Magnoliopsida</taxon>
        <taxon>eudicotyledons</taxon>
        <taxon>Gunneridae</taxon>
        <taxon>Pentapetalae</taxon>
        <taxon>asterids</taxon>
        <taxon>campanulids</taxon>
        <taxon>Asterales</taxon>
        <taxon>Asteraceae</taxon>
        <taxon>Cichorioideae</taxon>
        <taxon>Cichorieae</taxon>
        <taxon>Lactucinae</taxon>
        <taxon>Lactuca</taxon>
    </lineage>
</organism>
<keyword evidence="2" id="KW-1185">Reference proteome</keyword>
<accession>A0AA36E5N4</accession>
<sequence length="141" mass="16325">MFVFLATSSSLDYSGIHSYHPFSRAYPCATYVLVDGAMIFNVDSQKTSITKSRFCRIMWFDSTERLFDLDSIYSVDLIHMFYQMGYNEDFSLLSIFKKPYLPPMWNGLFTLLFKSLSERVVGFDSASKLFYTIIIGLYNGI</sequence>
<reference evidence="1" key="1">
    <citation type="submission" date="2023-04" db="EMBL/GenBank/DDBJ databases">
        <authorList>
            <person name="Vijverberg K."/>
            <person name="Xiong W."/>
            <person name="Schranz E."/>
        </authorList>
    </citation>
    <scope>NUCLEOTIDE SEQUENCE</scope>
</reference>
<evidence type="ECO:0000313" key="2">
    <source>
        <dbReference type="Proteomes" id="UP001177003"/>
    </source>
</evidence>
<evidence type="ECO:0000313" key="1">
    <source>
        <dbReference type="EMBL" id="CAI9283107.1"/>
    </source>
</evidence>
<proteinExistence type="predicted"/>
<dbReference type="EMBL" id="OX465080">
    <property type="protein sequence ID" value="CAI9283107.1"/>
    <property type="molecule type" value="Genomic_DNA"/>
</dbReference>
<protein>
    <submittedName>
        <fullName evidence="1">Uncharacterized protein</fullName>
    </submittedName>
</protein>
<dbReference type="AlphaFoldDB" id="A0AA36E5N4"/>